<evidence type="ECO:0000259" key="5">
    <source>
        <dbReference type="PROSITE" id="PS50931"/>
    </source>
</evidence>
<evidence type="ECO:0000256" key="1">
    <source>
        <dbReference type="ARBA" id="ARBA00009437"/>
    </source>
</evidence>
<comment type="caution">
    <text evidence="6">The sequence shown here is derived from an EMBL/GenBank/DDBJ whole genome shotgun (WGS) entry which is preliminary data.</text>
</comment>
<dbReference type="InterPro" id="IPR005119">
    <property type="entry name" value="LysR_subst-bd"/>
</dbReference>
<dbReference type="EMBL" id="JAVRHL010000006">
    <property type="protein sequence ID" value="MDT0684576.1"/>
    <property type="molecule type" value="Genomic_DNA"/>
</dbReference>
<proteinExistence type="inferred from homology"/>
<dbReference type="Gene3D" id="1.10.10.10">
    <property type="entry name" value="Winged helix-like DNA-binding domain superfamily/Winged helix DNA-binding domain"/>
    <property type="match status" value="1"/>
</dbReference>
<dbReference type="CDD" id="cd05466">
    <property type="entry name" value="PBP2_LTTR_substrate"/>
    <property type="match status" value="1"/>
</dbReference>
<gene>
    <name evidence="6" type="ORF">RM543_18085</name>
</gene>
<reference evidence="6 7" key="1">
    <citation type="submission" date="2023-09" db="EMBL/GenBank/DDBJ databases">
        <authorList>
            <person name="Rey-Velasco X."/>
        </authorList>
    </citation>
    <scope>NUCLEOTIDE SEQUENCE [LARGE SCALE GENOMIC DNA]</scope>
    <source>
        <strain evidence="6 7">F158</strain>
    </source>
</reference>
<organism evidence="6 7">
    <name type="scientific">Tropicimonas omnivorans</name>
    <dbReference type="NCBI Taxonomy" id="3075590"/>
    <lineage>
        <taxon>Bacteria</taxon>
        <taxon>Pseudomonadati</taxon>
        <taxon>Pseudomonadota</taxon>
        <taxon>Alphaproteobacteria</taxon>
        <taxon>Rhodobacterales</taxon>
        <taxon>Roseobacteraceae</taxon>
        <taxon>Tropicimonas</taxon>
    </lineage>
</organism>
<dbReference type="InterPro" id="IPR036390">
    <property type="entry name" value="WH_DNA-bd_sf"/>
</dbReference>
<dbReference type="PANTHER" id="PTHR30126:SF77">
    <property type="entry name" value="TRANSCRIPTIONAL REGULATORY PROTEIN"/>
    <property type="match status" value="1"/>
</dbReference>
<keyword evidence="2" id="KW-0805">Transcription regulation</keyword>
<keyword evidence="7" id="KW-1185">Reference proteome</keyword>
<evidence type="ECO:0000313" key="7">
    <source>
        <dbReference type="Proteomes" id="UP001265259"/>
    </source>
</evidence>
<dbReference type="Gene3D" id="3.40.190.10">
    <property type="entry name" value="Periplasmic binding protein-like II"/>
    <property type="match status" value="2"/>
</dbReference>
<dbReference type="InterPro" id="IPR036388">
    <property type="entry name" value="WH-like_DNA-bd_sf"/>
</dbReference>
<evidence type="ECO:0000256" key="2">
    <source>
        <dbReference type="ARBA" id="ARBA00023015"/>
    </source>
</evidence>
<dbReference type="PRINTS" id="PR00039">
    <property type="entry name" value="HTHLYSR"/>
</dbReference>
<dbReference type="PANTHER" id="PTHR30126">
    <property type="entry name" value="HTH-TYPE TRANSCRIPTIONAL REGULATOR"/>
    <property type="match status" value="1"/>
</dbReference>
<evidence type="ECO:0000313" key="6">
    <source>
        <dbReference type="EMBL" id="MDT0684576.1"/>
    </source>
</evidence>
<dbReference type="RefSeq" id="WP_311694204.1">
    <property type="nucleotide sequence ID" value="NZ_JAVRHL010000006.1"/>
</dbReference>
<comment type="similarity">
    <text evidence="1">Belongs to the LysR transcriptional regulatory family.</text>
</comment>
<name>A0ABU3DLN5_9RHOB</name>
<keyword evidence="3" id="KW-0238">DNA-binding</keyword>
<evidence type="ECO:0000256" key="4">
    <source>
        <dbReference type="ARBA" id="ARBA00023163"/>
    </source>
</evidence>
<sequence length="306" mass="34408">MITLKQLEAFFWINQMSTFERAAAKLNTSQSTITKRIQELEAAVGVPLFDRTARTARITGKGEQLLAIAEEMLALQQQASSLSDREVLPMQTLRLGVTELTALTWLPSFVAQLRDQFPDLLIETHVDMSRELVDRLLDDRLDLVLVPDAYQDPMIEQVPLARSRNSWMGSPDLVRVTETVPIEQLVEYRILMQSNRSGTGHFVSRWLRSEGVVARHHVFSDSLIALLGMTAAGLGITYLPRDCFEPQVREGKLVEIPTTPALPDIPYVTLFRRDRPSAFIRSVADIGKACCDFSQQLQLSHYTGAP</sequence>
<dbReference type="InterPro" id="IPR000847">
    <property type="entry name" value="LysR_HTH_N"/>
</dbReference>
<dbReference type="SUPFAM" id="SSF46785">
    <property type="entry name" value="Winged helix' DNA-binding domain"/>
    <property type="match status" value="1"/>
</dbReference>
<evidence type="ECO:0000256" key="3">
    <source>
        <dbReference type="ARBA" id="ARBA00023125"/>
    </source>
</evidence>
<dbReference type="SUPFAM" id="SSF53850">
    <property type="entry name" value="Periplasmic binding protein-like II"/>
    <property type="match status" value="1"/>
</dbReference>
<accession>A0ABU3DLN5</accession>
<dbReference type="PROSITE" id="PS50931">
    <property type="entry name" value="HTH_LYSR"/>
    <property type="match status" value="1"/>
</dbReference>
<protein>
    <submittedName>
        <fullName evidence="6">LysR family transcriptional regulator</fullName>
    </submittedName>
</protein>
<dbReference type="Proteomes" id="UP001265259">
    <property type="component" value="Unassembled WGS sequence"/>
</dbReference>
<keyword evidence="4" id="KW-0804">Transcription</keyword>
<dbReference type="Pfam" id="PF03466">
    <property type="entry name" value="LysR_substrate"/>
    <property type="match status" value="1"/>
</dbReference>
<feature type="domain" description="HTH lysR-type" evidence="5">
    <location>
        <begin position="2"/>
        <end position="59"/>
    </location>
</feature>
<dbReference type="Pfam" id="PF00126">
    <property type="entry name" value="HTH_1"/>
    <property type="match status" value="1"/>
</dbReference>